<protein>
    <submittedName>
        <fullName evidence="2">Uncharacterized protein</fullName>
    </submittedName>
</protein>
<dbReference type="AlphaFoldDB" id="A0AAN6WMG9"/>
<accession>A0AAN6WMG9</accession>
<reference evidence="2" key="1">
    <citation type="journal article" date="2023" name="Mol. Phylogenet. Evol.">
        <title>Genome-scale phylogeny and comparative genomics of the fungal order Sordariales.</title>
        <authorList>
            <person name="Hensen N."/>
            <person name="Bonometti L."/>
            <person name="Westerberg I."/>
            <person name="Brannstrom I.O."/>
            <person name="Guillou S."/>
            <person name="Cros-Aarteil S."/>
            <person name="Calhoun S."/>
            <person name="Haridas S."/>
            <person name="Kuo A."/>
            <person name="Mondo S."/>
            <person name="Pangilinan J."/>
            <person name="Riley R."/>
            <person name="LaButti K."/>
            <person name="Andreopoulos B."/>
            <person name="Lipzen A."/>
            <person name="Chen C."/>
            <person name="Yan M."/>
            <person name="Daum C."/>
            <person name="Ng V."/>
            <person name="Clum A."/>
            <person name="Steindorff A."/>
            <person name="Ohm R.A."/>
            <person name="Martin F."/>
            <person name="Silar P."/>
            <person name="Natvig D.O."/>
            <person name="Lalanne C."/>
            <person name="Gautier V."/>
            <person name="Ament-Velasquez S.L."/>
            <person name="Kruys A."/>
            <person name="Hutchinson M.I."/>
            <person name="Powell A.J."/>
            <person name="Barry K."/>
            <person name="Miller A.N."/>
            <person name="Grigoriev I.V."/>
            <person name="Debuchy R."/>
            <person name="Gladieux P."/>
            <person name="Hiltunen Thoren M."/>
            <person name="Johannesson H."/>
        </authorList>
    </citation>
    <scope>NUCLEOTIDE SEQUENCE</scope>
    <source>
        <strain evidence="2">PSN309</strain>
    </source>
</reference>
<feature type="compositionally biased region" description="Pro residues" evidence="1">
    <location>
        <begin position="141"/>
        <end position="150"/>
    </location>
</feature>
<evidence type="ECO:0000256" key="1">
    <source>
        <dbReference type="SAM" id="MobiDB-lite"/>
    </source>
</evidence>
<sequence length="276" mass="29341">MSHIPTKTNPGDPAMASIPIQRKPLPPTDPAVAGTSPLSGGPVAASTAMPVPTASQSQQNTPIAPHPFHYQAPLGQQLPTPQFPPDSLQHARNQGWVQQQPPHPNSIHSNNISGPNQPWAAQPSGQNRGPYAPPTSAQTQPQPPSYPTSPIPAAHMQHYQAQQQPPITNQEVQTKQGEWSYPVVQVVEKQPTPDKAMKFAAMTEEERAKQEKRDRQAAATKQCMGKTCVICGKMCKATAVMCSAVFCLLGCLMKCIPGDSPGFSGGGASIGVSMPN</sequence>
<gene>
    <name evidence="2" type="ORF">QBC35DRAFT_505728</name>
</gene>
<name>A0AAN6WMG9_9PEZI</name>
<reference evidence="2" key="2">
    <citation type="submission" date="2023-05" db="EMBL/GenBank/DDBJ databases">
        <authorList>
            <consortium name="Lawrence Berkeley National Laboratory"/>
            <person name="Steindorff A."/>
            <person name="Hensen N."/>
            <person name="Bonometti L."/>
            <person name="Westerberg I."/>
            <person name="Brannstrom I.O."/>
            <person name="Guillou S."/>
            <person name="Cros-Aarteil S."/>
            <person name="Calhoun S."/>
            <person name="Haridas S."/>
            <person name="Kuo A."/>
            <person name="Mondo S."/>
            <person name="Pangilinan J."/>
            <person name="Riley R."/>
            <person name="Labutti K."/>
            <person name="Andreopoulos B."/>
            <person name="Lipzen A."/>
            <person name="Chen C."/>
            <person name="Yanf M."/>
            <person name="Daum C."/>
            <person name="Ng V."/>
            <person name="Clum A."/>
            <person name="Ohm R."/>
            <person name="Martin F."/>
            <person name="Silar P."/>
            <person name="Natvig D."/>
            <person name="Lalanne C."/>
            <person name="Gautier V."/>
            <person name="Ament-Velasquez S.L."/>
            <person name="Kruys A."/>
            <person name="Hutchinson M.I."/>
            <person name="Powell A.J."/>
            <person name="Barry K."/>
            <person name="Miller A.N."/>
            <person name="Grigoriev I.V."/>
            <person name="Debuchy R."/>
            <person name="Gladieux P."/>
            <person name="Thoren M.H."/>
            <person name="Johannesson H."/>
        </authorList>
    </citation>
    <scope>NUCLEOTIDE SEQUENCE</scope>
    <source>
        <strain evidence="2">PSN309</strain>
    </source>
</reference>
<evidence type="ECO:0000313" key="2">
    <source>
        <dbReference type="EMBL" id="KAK4184541.1"/>
    </source>
</evidence>
<feature type="compositionally biased region" description="Polar residues" evidence="1">
    <location>
        <begin position="90"/>
        <end position="116"/>
    </location>
</feature>
<dbReference type="EMBL" id="MU864484">
    <property type="protein sequence ID" value="KAK4184541.1"/>
    <property type="molecule type" value="Genomic_DNA"/>
</dbReference>
<organism evidence="2 3">
    <name type="scientific">Podospora australis</name>
    <dbReference type="NCBI Taxonomy" id="1536484"/>
    <lineage>
        <taxon>Eukaryota</taxon>
        <taxon>Fungi</taxon>
        <taxon>Dikarya</taxon>
        <taxon>Ascomycota</taxon>
        <taxon>Pezizomycotina</taxon>
        <taxon>Sordariomycetes</taxon>
        <taxon>Sordariomycetidae</taxon>
        <taxon>Sordariales</taxon>
        <taxon>Podosporaceae</taxon>
        <taxon>Podospora</taxon>
    </lineage>
</organism>
<feature type="region of interest" description="Disordered" evidence="1">
    <location>
        <begin position="1"/>
        <end position="152"/>
    </location>
</feature>
<feature type="compositionally biased region" description="Polar residues" evidence="1">
    <location>
        <begin position="53"/>
        <end position="62"/>
    </location>
</feature>
<proteinExistence type="predicted"/>
<keyword evidence="3" id="KW-1185">Reference proteome</keyword>
<dbReference type="Proteomes" id="UP001302126">
    <property type="component" value="Unassembled WGS sequence"/>
</dbReference>
<comment type="caution">
    <text evidence="2">The sequence shown here is derived from an EMBL/GenBank/DDBJ whole genome shotgun (WGS) entry which is preliminary data.</text>
</comment>
<evidence type="ECO:0000313" key="3">
    <source>
        <dbReference type="Proteomes" id="UP001302126"/>
    </source>
</evidence>